<dbReference type="SMART" id="SM00365">
    <property type="entry name" value="LRR_SD22"/>
    <property type="match status" value="5"/>
</dbReference>
<feature type="compositionally biased region" description="Acidic residues" evidence="27">
    <location>
        <begin position="1340"/>
        <end position="1352"/>
    </location>
</feature>
<evidence type="ECO:0000313" key="31">
    <source>
        <dbReference type="Proteomes" id="UP000281406"/>
    </source>
</evidence>
<dbReference type="InterPro" id="IPR003591">
    <property type="entry name" value="Leu-rich_rpt_typical-subtyp"/>
</dbReference>
<comment type="catalytic activity">
    <reaction evidence="21">
        <text>iodide(out) = iodide(in)</text>
        <dbReference type="Rhea" id="RHEA:66324"/>
        <dbReference type="ChEBI" id="CHEBI:16382"/>
    </reaction>
</comment>
<dbReference type="PROSITE" id="PS51799">
    <property type="entry name" value="ZF_C2H2_AKAP95"/>
    <property type="match status" value="2"/>
</dbReference>
<keyword evidence="9" id="KW-0479">Metal-binding</keyword>
<dbReference type="SMART" id="SM00369">
    <property type="entry name" value="LRR_TYP"/>
    <property type="match status" value="9"/>
</dbReference>
<dbReference type="FunFam" id="3.80.10.10:FF:000424">
    <property type="entry name" value="Volume-regulated anion channel subunit LRRC8E"/>
    <property type="match status" value="1"/>
</dbReference>
<dbReference type="FunFam" id="3.80.10.10:FF:000089">
    <property type="entry name" value="volume-regulated anion channel subunit LRRC8B"/>
    <property type="match status" value="1"/>
</dbReference>
<feature type="region of interest" description="Disordered" evidence="27">
    <location>
        <begin position="285"/>
        <end position="318"/>
    </location>
</feature>
<dbReference type="Pfam" id="PF13855">
    <property type="entry name" value="LRR_8"/>
    <property type="match status" value="2"/>
</dbReference>
<evidence type="ECO:0000256" key="25">
    <source>
        <dbReference type="ARBA" id="ARBA00043254"/>
    </source>
</evidence>
<dbReference type="PANTHER" id="PTHR12190">
    <property type="entry name" value="A-KINASE ANCHOR PROTEIN AKAP 8"/>
    <property type="match status" value="1"/>
</dbReference>
<keyword evidence="8 28" id="KW-0812">Transmembrane</keyword>
<keyword evidence="13 28" id="KW-1133">Transmembrane helix</keyword>
<evidence type="ECO:0000256" key="20">
    <source>
        <dbReference type="ARBA" id="ARBA00023303"/>
    </source>
</evidence>
<evidence type="ECO:0000256" key="22">
    <source>
        <dbReference type="ARBA" id="ARBA00024158"/>
    </source>
</evidence>
<sequence>MSKFIDLLSVENFCRSVIRVAFKSEKVLQRTSGLYKLADDPGQYMILKNYPEEKMALCSTMKRQGAAAVKVELWIEAQGHLQGMFTLTEVASLNDIQPTYRILKPWWDVFMDYLGVVMLMLAIFAGTMQLTKDQVVCLPVLESLEDRTPVPTERPPEKALGSGTGGGHVTLAAAPFTSKEQTDSVVQHFPQSSAVRQPQPTGLRTNLDFQQYVFVNQMCYHVALPWYSKYFPYLALIHTIVLMVSSNFWFKYPKTSSKIEHFVSILGKCFESPWTTKALSETACEDSEENKQRLTGASTLPKHLSTSSEEGSPNQSTPMLAKSGIKFSAEKPVIEVPSMTILDKKDGEQAKALFEKVRKFRTHVEDSDLIYKLYVAQTIIKTVKFILILCYTMTFVTSIKFDHDCEPEIKHLTGYAKFKCTHNMAFMLKKLLVSYIVLIFVYGLVCIYTLFWLFRRPLKEYSFEKVREESSFSDIPDVKNDFAFLLHMVDQYDQLYSKRFGVFLSEVSENKLREISLNHEWTFEKLRQHVTRNAQDKLELHLFMLSGVPDAVFDLTDLEVLKLELIPEARITAKISQMINLHELHFYHCPAKVEQTAFSFLRDHLRCLHVKFTDVAEIPTWVYMLKNLRELYLVGNLNSENNKMIGLESLRDLRHLKILHLKSNLTKIPTNITDLSPHLIKLVVHNDGTKLLVLNSLKKMMNLAELELHNCELERIPHAIFSLTNLQELDLKSNNIRTIEEVISFQHLKRLNCLKLWHNKIISIPLSISHVKNLEFLYLSHNKLETLPTTLFNLLKLRYLDVSNNSIVVIPPEVGFLQNLQHFAITGNKVEVVPKQLFKCTKLRTLSLGHNCISSLPEKIGQLLQLTHLELKGNCLDRLPAQLGQCRLLRRNGLILEDHLFDSLPLDVKESIRKCYSQPLFGSFASSESFETNGSDRYAAYESFGHGALSTEDADSVFDHSNGGFSDSCSSTWAADILSNWDSPYVMSSQRSRSPFSDSGRESQYSASNLSDSSSLYSPSHSRPAPIGSRGKDMHPYVHRNYRGRGAEAEGQGVRCSSQNPSICIERYYSTSAALVFRGTKRKMMEPVPPRKLVKKKRIVKAAPNISSILGPHISKDSCISSNTKESNGEHELKKNVGAREKRRRRREKNHEKYGDKHRWAFTCAFCKFHTFEDKDIEKHFGSTYHRETLDYIRRQAKFDDKVIRFLHDCMVHKFHKTVSTLHKLKFSCGRSKDEWAKIMEGVTEDDYMRRMEVVYCVACDSYIPVVFSSVQQHLHSLSHLKSKMAYKEQLKRDSVVTAKAIINNDNVKVRYEKYMKGEDPFAMDAKDTSSDSQDPDRSDEAEEDEEENSDS</sequence>
<feature type="region of interest" description="Disordered" evidence="27">
    <location>
        <begin position="990"/>
        <end position="1037"/>
    </location>
</feature>
<keyword evidence="17" id="KW-1015">Disulfide bond</keyword>
<dbReference type="InterPro" id="IPR021040">
    <property type="entry name" value="LRRC8_Pannexin-like"/>
</dbReference>
<feature type="compositionally biased region" description="Polar residues" evidence="27">
    <location>
        <begin position="293"/>
        <end position="318"/>
    </location>
</feature>
<evidence type="ECO:0000256" key="1">
    <source>
        <dbReference type="ARBA" id="ARBA00004123"/>
    </source>
</evidence>
<keyword evidence="11 26" id="KW-0863">Zinc-finger</keyword>
<protein>
    <recommendedName>
        <fullName evidence="24">DBIRD complex subunit ZNF326</fullName>
    </recommendedName>
    <alternativeName>
        <fullName evidence="25">Zinc finger protein 326</fullName>
    </alternativeName>
</protein>
<dbReference type="GO" id="GO:0008270">
    <property type="term" value="F:zinc ion binding"/>
    <property type="evidence" value="ECO:0007669"/>
    <property type="project" value="UniProtKB-KW"/>
</dbReference>
<evidence type="ECO:0000256" key="28">
    <source>
        <dbReference type="SAM" id="Phobius"/>
    </source>
</evidence>
<evidence type="ECO:0000256" key="23">
    <source>
        <dbReference type="ARBA" id="ARBA00024167"/>
    </source>
</evidence>
<keyword evidence="7" id="KW-0507">mRNA processing</keyword>
<dbReference type="GO" id="GO:0006397">
    <property type="term" value="P:mRNA processing"/>
    <property type="evidence" value="ECO:0007669"/>
    <property type="project" value="UniProtKB-KW"/>
</dbReference>
<gene>
    <name evidence="30" type="ORF">DPX16_20255</name>
</gene>
<keyword evidence="4" id="KW-0813">Transport</keyword>
<reference evidence="30 31" key="1">
    <citation type="submission" date="2018-10" db="EMBL/GenBank/DDBJ databases">
        <title>Genome assembly for a Yunnan-Guizhou Plateau 3E fish, Anabarilius grahami (Regan), and its evolutionary and genetic applications.</title>
        <authorList>
            <person name="Jiang W."/>
        </authorList>
    </citation>
    <scope>NUCLEOTIDE SEQUENCE [LARGE SCALE GENOMIC DNA]</scope>
    <source>
        <strain evidence="30">AG-KIZ</strain>
        <tissue evidence="30">Muscle</tissue>
    </source>
</reference>
<evidence type="ECO:0000256" key="11">
    <source>
        <dbReference type="ARBA" id="ARBA00022771"/>
    </source>
</evidence>
<feature type="domain" description="C2H2 AKAP95-type" evidence="29">
    <location>
        <begin position="1164"/>
        <end position="1186"/>
    </location>
</feature>
<dbReference type="GO" id="GO:0003677">
    <property type="term" value="F:DNA binding"/>
    <property type="evidence" value="ECO:0007669"/>
    <property type="project" value="UniProtKB-KW"/>
</dbReference>
<keyword evidence="15" id="KW-0238">DNA-binding</keyword>
<dbReference type="SUPFAM" id="SSF52058">
    <property type="entry name" value="L domain-like"/>
    <property type="match status" value="1"/>
</dbReference>
<dbReference type="GO" id="GO:0034220">
    <property type="term" value="P:monoatomic ion transmembrane transport"/>
    <property type="evidence" value="ECO:0007669"/>
    <property type="project" value="UniProtKB-KW"/>
</dbReference>
<evidence type="ECO:0000256" key="14">
    <source>
        <dbReference type="ARBA" id="ARBA00023065"/>
    </source>
</evidence>
<evidence type="ECO:0000256" key="10">
    <source>
        <dbReference type="ARBA" id="ARBA00022737"/>
    </source>
</evidence>
<dbReference type="InterPro" id="IPR032675">
    <property type="entry name" value="LRR_dom_sf"/>
</dbReference>
<evidence type="ECO:0000256" key="7">
    <source>
        <dbReference type="ARBA" id="ARBA00022664"/>
    </source>
</evidence>
<evidence type="ECO:0000256" key="9">
    <source>
        <dbReference type="ARBA" id="ARBA00022723"/>
    </source>
</evidence>
<dbReference type="Pfam" id="PF00560">
    <property type="entry name" value="LRR_1"/>
    <property type="match status" value="2"/>
</dbReference>
<evidence type="ECO:0000256" key="4">
    <source>
        <dbReference type="ARBA" id="ARBA00022448"/>
    </source>
</evidence>
<accession>A0A3N0XEA5</accession>
<dbReference type="Gene3D" id="3.80.10.10">
    <property type="entry name" value="Ribonuclease Inhibitor"/>
    <property type="match status" value="3"/>
</dbReference>
<evidence type="ECO:0000256" key="12">
    <source>
        <dbReference type="ARBA" id="ARBA00022833"/>
    </source>
</evidence>
<feature type="region of interest" description="Disordered" evidence="27">
    <location>
        <begin position="1319"/>
        <end position="1352"/>
    </location>
</feature>
<dbReference type="Pfam" id="PF04988">
    <property type="entry name" value="AKAP95"/>
    <property type="match status" value="1"/>
</dbReference>
<comment type="similarity">
    <text evidence="3">Belongs to the LRRC8 family.</text>
</comment>
<proteinExistence type="inferred from homology"/>
<comment type="catalytic activity">
    <reaction evidence="22">
        <text>taurine(out) = taurine(in)</text>
        <dbReference type="Rhea" id="RHEA:66328"/>
        <dbReference type="ChEBI" id="CHEBI:507393"/>
    </reaction>
</comment>
<evidence type="ECO:0000256" key="19">
    <source>
        <dbReference type="ARBA" id="ARBA00023242"/>
    </source>
</evidence>
<dbReference type="InterPro" id="IPR034736">
    <property type="entry name" value="ZF_C2H2_AKAP95"/>
</dbReference>
<keyword evidence="19" id="KW-0539">Nucleus</keyword>
<dbReference type="OrthoDB" id="676979at2759"/>
<dbReference type="GO" id="GO:0005634">
    <property type="term" value="C:nucleus"/>
    <property type="evidence" value="ECO:0007669"/>
    <property type="project" value="UniProtKB-SubCell"/>
</dbReference>
<feature type="transmembrane region" description="Helical" evidence="28">
    <location>
        <begin position="432"/>
        <end position="454"/>
    </location>
</feature>
<dbReference type="PANTHER" id="PTHR12190:SF1">
    <property type="entry name" value="DBIRD COMPLEX SUBUNIT ZNF326"/>
    <property type="match status" value="1"/>
</dbReference>
<feature type="transmembrane region" description="Helical" evidence="28">
    <location>
        <begin position="110"/>
        <end position="130"/>
    </location>
</feature>
<evidence type="ECO:0000256" key="15">
    <source>
        <dbReference type="ARBA" id="ARBA00023125"/>
    </source>
</evidence>
<dbReference type="InterPro" id="IPR001611">
    <property type="entry name" value="Leu-rich_rpt"/>
</dbReference>
<evidence type="ECO:0000256" key="26">
    <source>
        <dbReference type="PROSITE-ProRule" id="PRU01140"/>
    </source>
</evidence>
<keyword evidence="5" id="KW-1003">Cell membrane</keyword>
<comment type="catalytic activity">
    <reaction evidence="23">
        <text>chloride(in) = chloride(out)</text>
        <dbReference type="Rhea" id="RHEA:29823"/>
        <dbReference type="ChEBI" id="CHEBI:17996"/>
    </reaction>
</comment>
<feature type="domain" description="C2H2 AKAP95-type" evidence="29">
    <location>
        <begin position="1257"/>
        <end position="1280"/>
    </location>
</feature>
<keyword evidence="31" id="KW-1185">Reference proteome</keyword>
<evidence type="ECO:0000256" key="2">
    <source>
        <dbReference type="ARBA" id="ARBA00004651"/>
    </source>
</evidence>
<keyword evidence="10" id="KW-0677">Repeat</keyword>
<dbReference type="GO" id="GO:0032784">
    <property type="term" value="P:regulation of DNA-templated transcription elongation"/>
    <property type="evidence" value="ECO:0007669"/>
    <property type="project" value="TreeGrafter"/>
</dbReference>
<evidence type="ECO:0000256" key="13">
    <source>
        <dbReference type="ARBA" id="ARBA00022989"/>
    </source>
</evidence>
<keyword evidence="6" id="KW-0433">Leucine-rich repeat</keyword>
<dbReference type="Pfam" id="PF12534">
    <property type="entry name" value="Pannexin_like"/>
    <property type="match status" value="1"/>
</dbReference>
<comment type="subcellular location">
    <subcellularLocation>
        <location evidence="2">Cell membrane</location>
        <topology evidence="2">Multi-pass membrane protein</topology>
    </subcellularLocation>
    <subcellularLocation>
        <location evidence="1">Nucleus</location>
    </subcellularLocation>
</comment>
<dbReference type="PROSITE" id="PS51450">
    <property type="entry name" value="LRR"/>
    <property type="match status" value="4"/>
</dbReference>
<evidence type="ECO:0000256" key="8">
    <source>
        <dbReference type="ARBA" id="ARBA00022692"/>
    </source>
</evidence>
<dbReference type="GO" id="GO:0005886">
    <property type="term" value="C:plasma membrane"/>
    <property type="evidence" value="ECO:0007669"/>
    <property type="project" value="UniProtKB-SubCell"/>
</dbReference>
<evidence type="ECO:0000256" key="17">
    <source>
        <dbReference type="ARBA" id="ARBA00023157"/>
    </source>
</evidence>
<dbReference type="GO" id="GO:0008380">
    <property type="term" value="P:RNA splicing"/>
    <property type="evidence" value="ECO:0007669"/>
    <property type="project" value="UniProtKB-KW"/>
</dbReference>
<dbReference type="InterPro" id="IPR007071">
    <property type="entry name" value="AKAP95"/>
</dbReference>
<dbReference type="Proteomes" id="UP000281406">
    <property type="component" value="Unassembled WGS sequence"/>
</dbReference>
<evidence type="ECO:0000256" key="5">
    <source>
        <dbReference type="ARBA" id="ARBA00022475"/>
    </source>
</evidence>
<feature type="compositionally biased region" description="Basic and acidic residues" evidence="27">
    <location>
        <begin position="1319"/>
        <end position="1339"/>
    </location>
</feature>
<keyword evidence="14" id="KW-0406">Ion transport</keyword>
<evidence type="ECO:0000256" key="16">
    <source>
        <dbReference type="ARBA" id="ARBA00023136"/>
    </source>
</evidence>
<evidence type="ECO:0000256" key="24">
    <source>
        <dbReference type="ARBA" id="ARBA00040207"/>
    </source>
</evidence>
<comment type="similarity">
    <text evidence="26">Belongs to the AKAP95 family.</text>
</comment>
<feature type="compositionally biased region" description="Low complexity" evidence="27">
    <location>
        <begin position="990"/>
        <end position="1022"/>
    </location>
</feature>
<evidence type="ECO:0000256" key="21">
    <source>
        <dbReference type="ARBA" id="ARBA00024145"/>
    </source>
</evidence>
<evidence type="ECO:0000313" key="30">
    <source>
        <dbReference type="EMBL" id="ROI15717.1"/>
    </source>
</evidence>
<keyword evidence="16 28" id="KW-0472">Membrane</keyword>
<feature type="transmembrane region" description="Helical" evidence="28">
    <location>
        <begin position="230"/>
        <end position="250"/>
    </location>
</feature>
<evidence type="ECO:0000256" key="27">
    <source>
        <dbReference type="SAM" id="MobiDB-lite"/>
    </source>
</evidence>
<keyword evidence="18" id="KW-0508">mRNA splicing</keyword>
<feature type="region of interest" description="Disordered" evidence="27">
    <location>
        <begin position="1117"/>
        <end position="1152"/>
    </location>
</feature>
<evidence type="ECO:0000256" key="18">
    <source>
        <dbReference type="ARBA" id="ARBA00023187"/>
    </source>
</evidence>
<evidence type="ECO:0000256" key="6">
    <source>
        <dbReference type="ARBA" id="ARBA00022614"/>
    </source>
</evidence>
<feature type="compositionally biased region" description="Basic and acidic residues" evidence="27">
    <location>
        <begin position="1127"/>
        <end position="1140"/>
    </location>
</feature>
<dbReference type="GO" id="GO:0044609">
    <property type="term" value="C:DBIRD complex"/>
    <property type="evidence" value="ECO:0007669"/>
    <property type="project" value="TreeGrafter"/>
</dbReference>
<dbReference type="EMBL" id="RJVU01079141">
    <property type="protein sequence ID" value="ROI15717.1"/>
    <property type="molecule type" value="Genomic_DNA"/>
</dbReference>
<evidence type="ECO:0000256" key="3">
    <source>
        <dbReference type="ARBA" id="ARBA00010471"/>
    </source>
</evidence>
<evidence type="ECO:0000259" key="29">
    <source>
        <dbReference type="PROSITE" id="PS51799"/>
    </source>
</evidence>
<name>A0A3N0XEA5_ANAGA</name>
<comment type="caution">
    <text evidence="30">The sequence shown here is derived from an EMBL/GenBank/DDBJ whole genome shotgun (WGS) entry which is preliminary data.</text>
</comment>
<organism evidence="30 31">
    <name type="scientific">Anabarilius grahami</name>
    <name type="common">Kanglang fish</name>
    <name type="synonym">Barilius grahami</name>
    <dbReference type="NCBI Taxonomy" id="495550"/>
    <lineage>
        <taxon>Eukaryota</taxon>
        <taxon>Metazoa</taxon>
        <taxon>Chordata</taxon>
        <taxon>Craniata</taxon>
        <taxon>Vertebrata</taxon>
        <taxon>Euteleostomi</taxon>
        <taxon>Actinopterygii</taxon>
        <taxon>Neopterygii</taxon>
        <taxon>Teleostei</taxon>
        <taxon>Ostariophysi</taxon>
        <taxon>Cypriniformes</taxon>
        <taxon>Xenocyprididae</taxon>
        <taxon>Xenocypridinae</taxon>
        <taxon>Xenocypridinae incertae sedis</taxon>
        <taxon>Anabarilius</taxon>
    </lineage>
</organism>
<keyword evidence="12" id="KW-0862">Zinc</keyword>
<keyword evidence="20" id="KW-0407">Ion channel</keyword>